<gene>
    <name evidence="4" type="ORF">GTW20_26655</name>
</gene>
<dbReference type="AlphaFoldDB" id="A0A7K2J112"/>
<evidence type="ECO:0000313" key="4">
    <source>
        <dbReference type="EMBL" id="MYR35744.1"/>
    </source>
</evidence>
<name>A0A7K2J112_9ACTN</name>
<sequence>MPGSMLYLLNISNASQLSSDSGWIYADLLTRALASAGQNITLVCPLPVTDPRVRHMVPPPAATSKYQVRIAHDVDYLAQLLRATRPDTIVVNQIEAAPALRAAMLDARVDAQVVGYCHYLPWSVDENGRIVKDHAFSDHGLELPIRLVFAAGMAACDRLLIHSRTAHDWVMTAADEYRIDIHDRVHVVPPPRDPRLVRSNAPLPEHPTGLYNHRLYRHYGTDRFIDLAKKVTANGMLLRVMDLFGRRDPSRVALDPSPEHALDTLRSTTGVTVSSDGGDRELYRRFLAETAVGFAPFRPGCTWSMSIIDMHAMGVPVIAPRMAWMAEAVHEDLLFDPDDLEGAVKTVDRLLHDRPFWREHSRHAHGSTLHLTPDRVAADYLEAIQ</sequence>
<dbReference type="Gene3D" id="3.40.50.2000">
    <property type="entry name" value="Glycogen Phosphorylase B"/>
    <property type="match status" value="1"/>
</dbReference>
<feature type="domain" description="Glycosyltransferase subfamily 4-like N-terminal" evidence="3">
    <location>
        <begin position="25"/>
        <end position="194"/>
    </location>
</feature>
<reference evidence="4 5" key="1">
    <citation type="journal article" date="2019" name="Nat. Commun.">
        <title>The antimicrobial potential of Streptomyces from insect microbiomes.</title>
        <authorList>
            <person name="Chevrette M.G."/>
            <person name="Carlson C.M."/>
            <person name="Ortega H.E."/>
            <person name="Thomas C."/>
            <person name="Ananiev G.E."/>
            <person name="Barns K.J."/>
            <person name="Book A.J."/>
            <person name="Cagnazzo J."/>
            <person name="Carlos C."/>
            <person name="Flanigan W."/>
            <person name="Grubbs K.J."/>
            <person name="Horn H.A."/>
            <person name="Hoffmann F.M."/>
            <person name="Klassen J.L."/>
            <person name="Knack J.J."/>
            <person name="Lewin G.R."/>
            <person name="McDonald B.R."/>
            <person name="Muller L."/>
            <person name="Melo W.G.P."/>
            <person name="Pinto-Tomas A.A."/>
            <person name="Schmitz A."/>
            <person name="Wendt-Pienkowski E."/>
            <person name="Wildman S."/>
            <person name="Zhao M."/>
            <person name="Zhang F."/>
            <person name="Bugni T.S."/>
            <person name="Andes D.R."/>
            <person name="Pupo M.T."/>
            <person name="Currie C.R."/>
        </authorList>
    </citation>
    <scope>NUCLEOTIDE SEQUENCE [LARGE SCALE GENOMIC DNA]</scope>
    <source>
        <strain evidence="4 5">SID5840</strain>
    </source>
</reference>
<protein>
    <submittedName>
        <fullName evidence="4">Glycosyltransferase</fullName>
    </submittedName>
</protein>
<comment type="caution">
    <text evidence="4">The sequence shown here is derived from an EMBL/GenBank/DDBJ whole genome shotgun (WGS) entry which is preliminary data.</text>
</comment>
<proteinExistence type="predicted"/>
<keyword evidence="2 4" id="KW-0808">Transferase</keyword>
<dbReference type="InterPro" id="IPR028098">
    <property type="entry name" value="Glyco_trans_4-like_N"/>
</dbReference>
<evidence type="ECO:0000256" key="2">
    <source>
        <dbReference type="ARBA" id="ARBA00022679"/>
    </source>
</evidence>
<dbReference type="Proteomes" id="UP000467124">
    <property type="component" value="Unassembled WGS sequence"/>
</dbReference>
<dbReference type="Pfam" id="PF13439">
    <property type="entry name" value="Glyco_transf_4"/>
    <property type="match status" value="1"/>
</dbReference>
<dbReference type="SUPFAM" id="SSF53756">
    <property type="entry name" value="UDP-Glycosyltransferase/glycogen phosphorylase"/>
    <property type="match status" value="1"/>
</dbReference>
<organism evidence="4 5">
    <name type="scientific">Nocardiopsis alba</name>
    <dbReference type="NCBI Taxonomy" id="53437"/>
    <lineage>
        <taxon>Bacteria</taxon>
        <taxon>Bacillati</taxon>
        <taxon>Actinomycetota</taxon>
        <taxon>Actinomycetes</taxon>
        <taxon>Streptosporangiales</taxon>
        <taxon>Nocardiopsidaceae</taxon>
        <taxon>Nocardiopsis</taxon>
    </lineage>
</organism>
<evidence type="ECO:0000259" key="3">
    <source>
        <dbReference type="Pfam" id="PF13439"/>
    </source>
</evidence>
<dbReference type="RefSeq" id="WP_161112279.1">
    <property type="nucleotide sequence ID" value="NZ_JBHXVI010000018.1"/>
</dbReference>
<evidence type="ECO:0000313" key="5">
    <source>
        <dbReference type="Proteomes" id="UP000467124"/>
    </source>
</evidence>
<dbReference type="GO" id="GO:0016740">
    <property type="term" value="F:transferase activity"/>
    <property type="evidence" value="ECO:0007669"/>
    <property type="project" value="UniProtKB-KW"/>
</dbReference>
<keyword evidence="1" id="KW-0328">Glycosyltransferase</keyword>
<accession>A0A7K2J112</accession>
<evidence type="ECO:0000256" key="1">
    <source>
        <dbReference type="ARBA" id="ARBA00022676"/>
    </source>
</evidence>
<dbReference type="EMBL" id="WWHY01000001">
    <property type="protein sequence ID" value="MYR35744.1"/>
    <property type="molecule type" value="Genomic_DNA"/>
</dbReference>